<evidence type="ECO:0000313" key="3">
    <source>
        <dbReference type="Proteomes" id="UP000464178"/>
    </source>
</evidence>
<keyword evidence="3" id="KW-1185">Reference proteome</keyword>
<dbReference type="Proteomes" id="UP000464178">
    <property type="component" value="Chromosome"/>
</dbReference>
<dbReference type="EMBL" id="LR593886">
    <property type="protein sequence ID" value="VTR95288.1"/>
    <property type="molecule type" value="Genomic_DNA"/>
</dbReference>
<organism evidence="2 3">
    <name type="scientific">Gemmata massiliana</name>
    <dbReference type="NCBI Taxonomy" id="1210884"/>
    <lineage>
        <taxon>Bacteria</taxon>
        <taxon>Pseudomonadati</taxon>
        <taxon>Planctomycetota</taxon>
        <taxon>Planctomycetia</taxon>
        <taxon>Gemmatales</taxon>
        <taxon>Gemmataceae</taxon>
        <taxon>Gemmata</taxon>
    </lineage>
</organism>
<name>A0A6P2D1T9_9BACT</name>
<reference evidence="2 3" key="1">
    <citation type="submission" date="2019-05" db="EMBL/GenBank/DDBJ databases">
        <authorList>
            <consortium name="Science for Life Laboratories"/>
        </authorList>
    </citation>
    <scope>NUCLEOTIDE SEQUENCE [LARGE SCALE GENOMIC DNA]</scope>
    <source>
        <strain evidence="2">Soil9</strain>
    </source>
</reference>
<gene>
    <name evidence="2" type="ORF">SOIL9_24260</name>
</gene>
<dbReference type="InterPro" id="IPR034660">
    <property type="entry name" value="DinB/YfiT-like"/>
</dbReference>
<proteinExistence type="predicted"/>
<dbReference type="Pfam" id="PF12867">
    <property type="entry name" value="DinB_2"/>
    <property type="match status" value="1"/>
</dbReference>
<dbReference type="SUPFAM" id="SSF109854">
    <property type="entry name" value="DinB/YfiT-like putative metalloenzymes"/>
    <property type="match status" value="1"/>
</dbReference>
<sequence length="150" mass="17455">MQNAIDRLRFAVQTLPGVLAQYSETESEQRPSPERWTKKEVIGHLIDSASNNHQRFVRGQLAAGQDFPRYEQERWVRVQNYQGARWADLIDLWRAYNTHLLHVAENMSTEGRRATCRVGGAAEVTLEWLFTDYVDHLEHHLRKVLGAWGQ</sequence>
<dbReference type="Gene3D" id="1.20.120.450">
    <property type="entry name" value="dinb family like domain"/>
    <property type="match status" value="1"/>
</dbReference>
<accession>A0A6P2D1T9</accession>
<dbReference type="InterPro" id="IPR024775">
    <property type="entry name" value="DinB-like"/>
</dbReference>
<dbReference type="KEGG" id="gms:SOIL9_24260"/>
<evidence type="ECO:0000259" key="1">
    <source>
        <dbReference type="Pfam" id="PF12867"/>
    </source>
</evidence>
<dbReference type="AlphaFoldDB" id="A0A6P2D1T9"/>
<dbReference type="RefSeq" id="WP_162669723.1">
    <property type="nucleotide sequence ID" value="NZ_LR593886.1"/>
</dbReference>
<protein>
    <recommendedName>
        <fullName evidence="1">DinB-like domain-containing protein</fullName>
    </recommendedName>
</protein>
<evidence type="ECO:0000313" key="2">
    <source>
        <dbReference type="EMBL" id="VTR95288.1"/>
    </source>
</evidence>
<feature type="domain" description="DinB-like" evidence="1">
    <location>
        <begin position="9"/>
        <end position="142"/>
    </location>
</feature>